<evidence type="ECO:0000313" key="3">
    <source>
        <dbReference type="Proteomes" id="UP001642464"/>
    </source>
</evidence>
<dbReference type="EMBL" id="CAXAMM010042151">
    <property type="protein sequence ID" value="CAK9103320.1"/>
    <property type="molecule type" value="Genomic_DNA"/>
</dbReference>
<name>A0ABP0RRP8_9DINO</name>
<sequence length="294" mass="34458">MTSTGSVSPSSTLSSADAERLLRLERRLMGSAHKQAEREVMEEFRHREYEERLRAEGQHWEAQSLFLQKLRMEAAQRRRAQRDEVESRRQQHDGALASAREKKVAEQEEQTKLRAQELETQRRKRLEERRTEQLGKTQEVAERLKFMEEQRQVVSRQKVQAYEEKHARMQAKEQQKAETRWQVLQIWAKSEELRKYTRQKMAAGKHEELLEELQEMRLESPWATPSPSGERHFTFSEALSSPATPRGFAPPARSPRVPRPPRSPQPGLVRVEAEEDGTYETLMRLFESKVKMGA</sequence>
<keyword evidence="3" id="KW-1185">Reference proteome</keyword>
<feature type="compositionally biased region" description="Basic and acidic residues" evidence="1">
    <location>
        <begin position="99"/>
        <end position="130"/>
    </location>
</feature>
<gene>
    <name evidence="2" type="ORF">SCF082_LOCUS48265</name>
</gene>
<feature type="region of interest" description="Disordered" evidence="1">
    <location>
        <begin position="218"/>
        <end position="275"/>
    </location>
</feature>
<comment type="caution">
    <text evidence="2">The sequence shown here is derived from an EMBL/GenBank/DDBJ whole genome shotgun (WGS) entry which is preliminary data.</text>
</comment>
<feature type="region of interest" description="Disordered" evidence="1">
    <location>
        <begin position="76"/>
        <end position="130"/>
    </location>
</feature>
<dbReference type="Proteomes" id="UP001642464">
    <property type="component" value="Unassembled WGS sequence"/>
</dbReference>
<proteinExistence type="predicted"/>
<evidence type="ECO:0000256" key="1">
    <source>
        <dbReference type="SAM" id="MobiDB-lite"/>
    </source>
</evidence>
<protein>
    <submittedName>
        <fullName evidence="2">Reticulocyte-binding protein 2 homolog a</fullName>
    </submittedName>
</protein>
<feature type="compositionally biased region" description="Basic and acidic residues" evidence="1">
    <location>
        <begin position="76"/>
        <end position="92"/>
    </location>
</feature>
<accession>A0ABP0RRP8</accession>
<evidence type="ECO:0000313" key="2">
    <source>
        <dbReference type="EMBL" id="CAK9103320.1"/>
    </source>
</evidence>
<reference evidence="2 3" key="1">
    <citation type="submission" date="2024-02" db="EMBL/GenBank/DDBJ databases">
        <authorList>
            <person name="Chen Y."/>
            <person name="Shah S."/>
            <person name="Dougan E. K."/>
            <person name="Thang M."/>
            <person name="Chan C."/>
        </authorList>
    </citation>
    <scope>NUCLEOTIDE SEQUENCE [LARGE SCALE GENOMIC DNA]</scope>
</reference>
<organism evidence="2 3">
    <name type="scientific">Durusdinium trenchii</name>
    <dbReference type="NCBI Taxonomy" id="1381693"/>
    <lineage>
        <taxon>Eukaryota</taxon>
        <taxon>Sar</taxon>
        <taxon>Alveolata</taxon>
        <taxon>Dinophyceae</taxon>
        <taxon>Suessiales</taxon>
        <taxon>Symbiodiniaceae</taxon>
        <taxon>Durusdinium</taxon>
    </lineage>
</organism>